<evidence type="ECO:0000313" key="10">
    <source>
        <dbReference type="Proteomes" id="UP000199602"/>
    </source>
</evidence>
<dbReference type="AlphaFoldDB" id="A0A1H0EM40"/>
<dbReference type="InterPro" id="IPR015424">
    <property type="entry name" value="PyrdxlP-dep_Trfase"/>
</dbReference>
<organism evidence="9 10">
    <name type="scientific">Desulfonauticus submarinus</name>
    <dbReference type="NCBI Taxonomy" id="206665"/>
    <lineage>
        <taxon>Bacteria</taxon>
        <taxon>Pseudomonadati</taxon>
        <taxon>Thermodesulfobacteriota</taxon>
        <taxon>Desulfovibrionia</taxon>
        <taxon>Desulfovibrionales</taxon>
        <taxon>Desulfonauticaceae</taxon>
        <taxon>Desulfonauticus</taxon>
    </lineage>
</organism>
<evidence type="ECO:0000259" key="8">
    <source>
        <dbReference type="Pfam" id="PF00266"/>
    </source>
</evidence>
<reference evidence="9 10" key="1">
    <citation type="submission" date="2016-10" db="EMBL/GenBank/DDBJ databases">
        <authorList>
            <person name="de Groot N.N."/>
        </authorList>
    </citation>
    <scope>NUCLEOTIDE SEQUENCE [LARGE SCALE GENOMIC DNA]</scope>
    <source>
        <strain evidence="9 10">DSM 15269</strain>
    </source>
</reference>
<keyword evidence="3 5" id="KW-0663">Pyridoxal phosphate</keyword>
<dbReference type="Proteomes" id="UP000199602">
    <property type="component" value="Unassembled WGS sequence"/>
</dbReference>
<evidence type="ECO:0000313" key="9">
    <source>
        <dbReference type="EMBL" id="SDN83393.1"/>
    </source>
</evidence>
<sequence>MKKTRMLTPGPTPLPENVRLSLAKDMIHHRKPEFKKILQDVQKGLQYLFGTQEPVLILSSSGTGAMVAAVNNLFSPGETVVVVEAGKFGERWTEIARERGLKVVRLEVEWGEAVEINKLSDVLEKFKSIKGVLIQASETSTGVLHPIQEVANLCQKKGIISVVDGISAVGISPCPMDKWGIDCLLTGSQKGLMLPPGLAFISLSKKALEKVKTIKQRGFYFDLLKEHASILKCQTAYTSSINLLVGLQESLRYFRECGLKNIYKKQKALTEMVREGVKLIGLELLALKDYTWGLTAVKMPAGLDASKVLSILKEKYGYVLAGGQGPLKGKIIRIGHMGYVDYVDLAGCLYALQKSFVQAGGVSGARNFIERAMDIYFKTLEES</sequence>
<dbReference type="InterPro" id="IPR000192">
    <property type="entry name" value="Aminotrans_V_dom"/>
</dbReference>
<dbReference type="EMBL" id="FNIN01000008">
    <property type="protein sequence ID" value="SDN83393.1"/>
    <property type="molecule type" value="Genomic_DNA"/>
</dbReference>
<feature type="domain" description="Aminotransferase class V" evidence="8">
    <location>
        <begin position="24"/>
        <end position="323"/>
    </location>
</feature>
<evidence type="ECO:0000256" key="4">
    <source>
        <dbReference type="PIRSR" id="PIRSR000524-1"/>
    </source>
</evidence>
<comment type="similarity">
    <text evidence="2 6">Belongs to the class-V pyridoxal-phosphate-dependent aminotransferase family.</text>
</comment>
<keyword evidence="10" id="KW-1185">Reference proteome</keyword>
<dbReference type="PANTHER" id="PTHR21152:SF40">
    <property type="entry name" value="ALANINE--GLYOXYLATE AMINOTRANSFERASE"/>
    <property type="match status" value="1"/>
</dbReference>
<dbReference type="Pfam" id="PF00266">
    <property type="entry name" value="Aminotran_5"/>
    <property type="match status" value="1"/>
</dbReference>
<dbReference type="GO" id="GO:0004760">
    <property type="term" value="F:L-serine-pyruvate transaminase activity"/>
    <property type="evidence" value="ECO:0007669"/>
    <property type="project" value="TreeGrafter"/>
</dbReference>
<dbReference type="InterPro" id="IPR015422">
    <property type="entry name" value="PyrdxlP-dep_Trfase_small"/>
</dbReference>
<evidence type="ECO:0000256" key="5">
    <source>
        <dbReference type="PIRSR" id="PIRSR000524-50"/>
    </source>
</evidence>
<evidence type="ECO:0000256" key="7">
    <source>
        <dbReference type="RuleBase" id="RU004504"/>
    </source>
</evidence>
<dbReference type="OrthoDB" id="9766472at2"/>
<proteinExistence type="inferred from homology"/>
<evidence type="ECO:0000256" key="2">
    <source>
        <dbReference type="ARBA" id="ARBA00009236"/>
    </source>
</evidence>
<name>A0A1H0EM40_9BACT</name>
<accession>A0A1H0EM40</accession>
<comment type="cofactor">
    <cofactor evidence="1 5 7">
        <name>pyridoxal 5'-phosphate</name>
        <dbReference type="ChEBI" id="CHEBI:597326"/>
    </cofactor>
</comment>
<dbReference type="RefSeq" id="WP_092065676.1">
    <property type="nucleotide sequence ID" value="NZ_FNIN01000008.1"/>
</dbReference>
<dbReference type="GO" id="GO:0008453">
    <property type="term" value="F:alanine-glyoxylate transaminase activity"/>
    <property type="evidence" value="ECO:0007669"/>
    <property type="project" value="TreeGrafter"/>
</dbReference>
<feature type="modified residue" description="N6-(pyridoxal phosphate)lysine" evidence="5">
    <location>
        <position position="190"/>
    </location>
</feature>
<dbReference type="PANTHER" id="PTHR21152">
    <property type="entry name" value="AMINOTRANSFERASE CLASS V"/>
    <property type="match status" value="1"/>
</dbReference>
<feature type="binding site" evidence="4">
    <location>
        <position position="333"/>
    </location>
    <ligand>
        <name>substrate</name>
    </ligand>
</feature>
<dbReference type="GO" id="GO:0019265">
    <property type="term" value="P:glycine biosynthetic process, by transamination of glyoxylate"/>
    <property type="evidence" value="ECO:0007669"/>
    <property type="project" value="TreeGrafter"/>
</dbReference>
<dbReference type="InterPro" id="IPR015421">
    <property type="entry name" value="PyrdxlP-dep_Trfase_major"/>
</dbReference>
<dbReference type="STRING" id="206665.SAMN04488516_10848"/>
<dbReference type="Gene3D" id="3.90.1150.10">
    <property type="entry name" value="Aspartate Aminotransferase, domain 1"/>
    <property type="match status" value="1"/>
</dbReference>
<evidence type="ECO:0000256" key="1">
    <source>
        <dbReference type="ARBA" id="ARBA00001933"/>
    </source>
</evidence>
<dbReference type="Gene3D" id="3.40.640.10">
    <property type="entry name" value="Type I PLP-dependent aspartate aminotransferase-like (Major domain)"/>
    <property type="match status" value="1"/>
</dbReference>
<dbReference type="SUPFAM" id="SSF53383">
    <property type="entry name" value="PLP-dependent transferases"/>
    <property type="match status" value="1"/>
</dbReference>
<evidence type="ECO:0000256" key="6">
    <source>
        <dbReference type="RuleBase" id="RU004075"/>
    </source>
</evidence>
<evidence type="ECO:0000256" key="3">
    <source>
        <dbReference type="ARBA" id="ARBA00022898"/>
    </source>
</evidence>
<protein>
    <submittedName>
        <fullName evidence="9">Aspartate aminotransferase</fullName>
    </submittedName>
</protein>
<dbReference type="PIRSF" id="PIRSF000524">
    <property type="entry name" value="SPT"/>
    <property type="match status" value="1"/>
</dbReference>
<keyword evidence="9" id="KW-0808">Transferase</keyword>
<dbReference type="InterPro" id="IPR020578">
    <property type="entry name" value="Aminotrans_V_PyrdxlP_BS"/>
</dbReference>
<dbReference type="PROSITE" id="PS00595">
    <property type="entry name" value="AA_TRANSFER_CLASS_5"/>
    <property type="match status" value="1"/>
</dbReference>
<dbReference type="InterPro" id="IPR024169">
    <property type="entry name" value="SP_NH2Trfase/AEP_transaminase"/>
</dbReference>
<keyword evidence="9" id="KW-0032">Aminotransferase</keyword>
<gene>
    <name evidence="9" type="ORF">SAMN04488516_10848</name>
</gene>